<dbReference type="EMBL" id="BSYO01000003">
    <property type="protein sequence ID" value="GMH01844.1"/>
    <property type="molecule type" value="Genomic_DNA"/>
</dbReference>
<organism evidence="8 9">
    <name type="scientific">Nepenthes gracilis</name>
    <name type="common">Slender pitcher plant</name>
    <dbReference type="NCBI Taxonomy" id="150966"/>
    <lineage>
        <taxon>Eukaryota</taxon>
        <taxon>Viridiplantae</taxon>
        <taxon>Streptophyta</taxon>
        <taxon>Embryophyta</taxon>
        <taxon>Tracheophyta</taxon>
        <taxon>Spermatophyta</taxon>
        <taxon>Magnoliopsida</taxon>
        <taxon>eudicotyledons</taxon>
        <taxon>Gunneridae</taxon>
        <taxon>Pentapetalae</taxon>
        <taxon>Caryophyllales</taxon>
        <taxon>Nepenthaceae</taxon>
        <taxon>Nepenthes</taxon>
    </lineage>
</organism>
<evidence type="ECO:0000256" key="3">
    <source>
        <dbReference type="ARBA" id="ARBA00022771"/>
    </source>
</evidence>
<evidence type="ECO:0000259" key="7">
    <source>
        <dbReference type="SMART" id="SM00581"/>
    </source>
</evidence>
<sequence length="651" mass="73846">MKESKIDRLRRSSRESVTSNERSRQNRNENQREKVSSRKSARVRLDDPKTLPEWLSNGTDLEQCGVQEREMSGALTSTDCLPRVNGTRDRRCTFIHRVATRIHPDLTKGGDEPYEVGMYGSDSASAFEVRVYYLPSTVQIPTGLIQYITGHLEEVAGVLRHIDKELNLKTNDNEVQDGMFIMEDLGKGRKENLNTHSPSINIDVTGPPPLGSFKSVSKYSNFEGLQSNMDGEKDCWTDKKNISSDLIDDVKTPRTEFINQQPSVRILFSSLPRSSKRKLEEMLNHWSEWHAQHCSSTEDPIQVLEFGDETYFPALHIGQDKSSTMAFSMDNHGRERHCKESLQLKNDCIPLYDREYALALTSDDGLIQQERSLDLREASRCFNCGSYNHTLNKCTKALDNDVVSKARKEYQSKKGGYTGPSLPTRYYQNSLNGKYDGLRPGVLSTETRKLLGLKELDPPPWLNRMRELGYPPGYLDLVDEDQPSGIAIYGDEEEPGDPVGKGNLKSPVPTSQRKMSVEFPGINAPLPENADRRSWASCQYAPNSYSSSKHLDTGHNYFPKCTDNRHSLDQWQPRSCREIPSPQRFPEPSCFTPHHLLNYPAFAPHNLSEYFNPGDILMTRSPPYWSPPSNGGMPFFNGELPIHSPYSLFPH</sequence>
<evidence type="ECO:0000256" key="6">
    <source>
        <dbReference type="SAM" id="MobiDB-lite"/>
    </source>
</evidence>
<feature type="compositionally biased region" description="Basic and acidic residues" evidence="6">
    <location>
        <begin position="1"/>
        <end position="14"/>
    </location>
</feature>
<evidence type="ECO:0000256" key="4">
    <source>
        <dbReference type="ARBA" id="ARBA00022833"/>
    </source>
</evidence>
<feature type="region of interest" description="Disordered" evidence="6">
    <location>
        <begin position="1"/>
        <end position="52"/>
    </location>
</feature>
<evidence type="ECO:0000256" key="1">
    <source>
        <dbReference type="ARBA" id="ARBA00004123"/>
    </source>
</evidence>
<feature type="region of interest" description="Disordered" evidence="6">
    <location>
        <begin position="492"/>
        <end position="512"/>
    </location>
</feature>
<accession>A0AAD3XDZ8</accession>
<dbReference type="Proteomes" id="UP001279734">
    <property type="component" value="Unassembled WGS sequence"/>
</dbReference>
<keyword evidence="5" id="KW-0539">Nucleus</keyword>
<reference evidence="8" key="1">
    <citation type="submission" date="2023-05" db="EMBL/GenBank/DDBJ databases">
        <title>Nepenthes gracilis genome sequencing.</title>
        <authorList>
            <person name="Fukushima K."/>
        </authorList>
    </citation>
    <scope>NUCLEOTIDE SEQUENCE</scope>
    <source>
        <strain evidence="8">SING2019-196</strain>
    </source>
</reference>
<keyword evidence="2" id="KW-0479">Metal-binding</keyword>
<evidence type="ECO:0000256" key="2">
    <source>
        <dbReference type="ARBA" id="ARBA00022723"/>
    </source>
</evidence>
<keyword evidence="9" id="KW-1185">Reference proteome</keyword>
<keyword evidence="3" id="KW-0863">Zinc-finger</keyword>
<feature type="compositionally biased region" description="Basic and acidic residues" evidence="6">
    <location>
        <begin position="21"/>
        <end position="36"/>
    </location>
</feature>
<comment type="subcellular location">
    <subcellularLocation>
        <location evidence="1">Nucleus</location>
    </subcellularLocation>
</comment>
<name>A0AAD3XDZ8_NEPGR</name>
<protein>
    <recommendedName>
        <fullName evidence="7">PSP proline-rich domain-containing protein</fullName>
    </recommendedName>
</protein>
<keyword evidence="4" id="KW-0862">Zinc</keyword>
<feature type="domain" description="PSP proline-rich" evidence="7">
    <location>
        <begin position="435"/>
        <end position="488"/>
    </location>
</feature>
<evidence type="ECO:0000313" key="9">
    <source>
        <dbReference type="Proteomes" id="UP001279734"/>
    </source>
</evidence>
<proteinExistence type="predicted"/>
<gene>
    <name evidence="8" type="ORF">Nepgr_003683</name>
</gene>
<dbReference type="Pfam" id="PF04046">
    <property type="entry name" value="PSP"/>
    <property type="match status" value="1"/>
</dbReference>
<evidence type="ECO:0000313" key="8">
    <source>
        <dbReference type="EMBL" id="GMH01844.1"/>
    </source>
</evidence>
<dbReference type="AlphaFoldDB" id="A0AAD3XDZ8"/>
<dbReference type="PANTHER" id="PTHR13316">
    <property type="entry name" value="ZINC FINGER, CCHC DOMAIN CONTAINING 8"/>
    <property type="match status" value="1"/>
</dbReference>
<dbReference type="GO" id="GO:0008270">
    <property type="term" value="F:zinc ion binding"/>
    <property type="evidence" value="ECO:0007669"/>
    <property type="project" value="UniProtKB-KW"/>
</dbReference>
<dbReference type="SMART" id="SM00581">
    <property type="entry name" value="PSP"/>
    <property type="match status" value="1"/>
</dbReference>
<dbReference type="GO" id="GO:0003723">
    <property type="term" value="F:RNA binding"/>
    <property type="evidence" value="ECO:0007669"/>
    <property type="project" value="TreeGrafter"/>
</dbReference>
<comment type="caution">
    <text evidence="8">The sequence shown here is derived from an EMBL/GenBank/DDBJ whole genome shotgun (WGS) entry which is preliminary data.</text>
</comment>
<dbReference type="PANTHER" id="PTHR13316:SF0">
    <property type="entry name" value="ZINC FINGER CCHC DOMAIN-CONTAINING PROTEIN 8"/>
    <property type="match status" value="1"/>
</dbReference>
<dbReference type="GO" id="GO:0071013">
    <property type="term" value="C:catalytic step 2 spliceosome"/>
    <property type="evidence" value="ECO:0007669"/>
    <property type="project" value="TreeGrafter"/>
</dbReference>
<dbReference type="InterPro" id="IPR052115">
    <property type="entry name" value="NEXT_complex_subunit_ZCCHC8"/>
</dbReference>
<dbReference type="InterPro" id="IPR006568">
    <property type="entry name" value="PSP_pro-rich"/>
</dbReference>
<evidence type="ECO:0000256" key="5">
    <source>
        <dbReference type="ARBA" id="ARBA00023242"/>
    </source>
</evidence>